<reference evidence="2 3" key="1">
    <citation type="submission" date="2013-11" db="EMBL/GenBank/DDBJ databases">
        <title>The Genome Sequence of Phytophthora parasitica P1976.</title>
        <authorList>
            <consortium name="The Broad Institute Genomics Platform"/>
            <person name="Russ C."/>
            <person name="Tyler B."/>
            <person name="Panabieres F."/>
            <person name="Shan W."/>
            <person name="Tripathy S."/>
            <person name="Grunwald N."/>
            <person name="Machado M."/>
            <person name="Johnson C.S."/>
            <person name="Walker B."/>
            <person name="Young S."/>
            <person name="Zeng Q."/>
            <person name="Gargeya S."/>
            <person name="Fitzgerald M."/>
            <person name="Haas B."/>
            <person name="Abouelleil A."/>
            <person name="Allen A.W."/>
            <person name="Alvarado L."/>
            <person name="Arachchi H.M."/>
            <person name="Berlin A.M."/>
            <person name="Chapman S.B."/>
            <person name="Gainer-Dewar J."/>
            <person name="Goldberg J."/>
            <person name="Griggs A."/>
            <person name="Gujja S."/>
            <person name="Hansen M."/>
            <person name="Howarth C."/>
            <person name="Imamovic A."/>
            <person name="Ireland A."/>
            <person name="Larimer J."/>
            <person name="McCowan C."/>
            <person name="Murphy C."/>
            <person name="Pearson M."/>
            <person name="Poon T.W."/>
            <person name="Priest M."/>
            <person name="Roberts A."/>
            <person name="Saif S."/>
            <person name="Shea T."/>
            <person name="Sisk P."/>
            <person name="Sykes S."/>
            <person name="Wortman J."/>
            <person name="Nusbaum C."/>
            <person name="Birren B."/>
        </authorList>
    </citation>
    <scope>NUCLEOTIDE SEQUENCE [LARGE SCALE GENOMIC DNA]</scope>
    <source>
        <strain evidence="2 3">P1976</strain>
    </source>
</reference>
<name>A0A080ZSA6_PHYNI</name>
<organism evidence="2 3">
    <name type="scientific">Phytophthora nicotianae P1976</name>
    <dbReference type="NCBI Taxonomy" id="1317066"/>
    <lineage>
        <taxon>Eukaryota</taxon>
        <taxon>Sar</taxon>
        <taxon>Stramenopiles</taxon>
        <taxon>Oomycota</taxon>
        <taxon>Peronosporomycetes</taxon>
        <taxon>Peronosporales</taxon>
        <taxon>Peronosporaceae</taxon>
        <taxon>Phytophthora</taxon>
    </lineage>
</organism>
<comment type="caution">
    <text evidence="2">The sequence shown here is derived from an EMBL/GenBank/DDBJ whole genome shotgun (WGS) entry which is preliminary data.</text>
</comment>
<evidence type="ECO:0000313" key="2">
    <source>
        <dbReference type="EMBL" id="ETO69517.1"/>
    </source>
</evidence>
<evidence type="ECO:0000313" key="3">
    <source>
        <dbReference type="Proteomes" id="UP000028582"/>
    </source>
</evidence>
<evidence type="ECO:0000256" key="1">
    <source>
        <dbReference type="SAM" id="MobiDB-lite"/>
    </source>
</evidence>
<dbReference type="AlphaFoldDB" id="A0A080ZSA6"/>
<feature type="non-terminal residue" evidence="2">
    <location>
        <position position="1"/>
    </location>
</feature>
<sequence length="71" mass="8076">DGHSVKECIKHFCGELPRKGHRAKEKLICKWRKAATTIRKAFESGRGGHHKRRRLGDATVLSKKTEAKIVQ</sequence>
<proteinExistence type="predicted"/>
<gene>
    <name evidence="2" type="ORF">F444_13915</name>
</gene>
<accession>A0A080ZSA6</accession>
<dbReference type="Proteomes" id="UP000028582">
    <property type="component" value="Unassembled WGS sequence"/>
</dbReference>
<feature type="region of interest" description="Disordered" evidence="1">
    <location>
        <begin position="40"/>
        <end position="71"/>
    </location>
</feature>
<dbReference type="EMBL" id="ANJA01002537">
    <property type="protein sequence ID" value="ETO69517.1"/>
    <property type="molecule type" value="Genomic_DNA"/>
</dbReference>
<protein>
    <submittedName>
        <fullName evidence="2">Uncharacterized protein</fullName>
    </submittedName>
</protein>